<evidence type="ECO:0000256" key="6">
    <source>
        <dbReference type="ARBA" id="ARBA00022782"/>
    </source>
</evidence>
<proteinExistence type="inferred from homology"/>
<dbReference type="SUPFAM" id="SSF47095">
    <property type="entry name" value="HMG-box"/>
    <property type="match status" value="1"/>
</dbReference>
<dbReference type="GO" id="GO:0043565">
    <property type="term" value="F:sequence-specific DNA binding"/>
    <property type="evidence" value="ECO:0007669"/>
    <property type="project" value="TreeGrafter"/>
</dbReference>
<organism evidence="15">
    <name type="scientific">Arion vulgaris</name>
    <dbReference type="NCBI Taxonomy" id="1028688"/>
    <lineage>
        <taxon>Eukaryota</taxon>
        <taxon>Metazoa</taxon>
        <taxon>Spiralia</taxon>
        <taxon>Lophotrochozoa</taxon>
        <taxon>Mollusca</taxon>
        <taxon>Gastropoda</taxon>
        <taxon>Heterobranchia</taxon>
        <taxon>Euthyneura</taxon>
        <taxon>Panpulmonata</taxon>
        <taxon>Eupulmonata</taxon>
        <taxon>Stylommatophora</taxon>
        <taxon>Helicina</taxon>
        <taxon>Arionoidea</taxon>
        <taxon>Arionidae</taxon>
        <taxon>Arion</taxon>
    </lineage>
</organism>
<dbReference type="EMBL" id="HACG01026800">
    <property type="protein sequence ID" value="CEK73665.1"/>
    <property type="molecule type" value="Transcribed_RNA"/>
</dbReference>
<dbReference type="EMBL" id="HACG01026803">
    <property type="protein sequence ID" value="CEK73668.1"/>
    <property type="molecule type" value="Transcribed_RNA"/>
</dbReference>
<evidence type="ECO:0000256" key="5">
    <source>
        <dbReference type="ARBA" id="ARBA00022490"/>
    </source>
</evidence>
<keyword evidence="5" id="KW-0963">Cytoplasm</keyword>
<evidence type="ECO:0000256" key="12">
    <source>
        <dbReference type="SAM" id="MobiDB-lite"/>
    </source>
</evidence>
<dbReference type="GO" id="GO:0007283">
    <property type="term" value="P:spermatogenesis"/>
    <property type="evidence" value="ECO:0007669"/>
    <property type="project" value="TreeGrafter"/>
</dbReference>
<name>A0A0B6ZYL3_9EUPU</name>
<dbReference type="PANTHER" id="PTHR21358:SF4">
    <property type="entry name" value="PROTEIN MAELSTROM HOMOLOG"/>
    <property type="match status" value="1"/>
</dbReference>
<keyword evidence="6" id="KW-0221">Differentiation</keyword>
<evidence type="ECO:0000256" key="4">
    <source>
        <dbReference type="ARBA" id="ARBA00022473"/>
    </source>
</evidence>
<feature type="compositionally biased region" description="Acidic residues" evidence="12">
    <location>
        <begin position="410"/>
        <end position="419"/>
    </location>
</feature>
<dbReference type="SMART" id="SM00398">
    <property type="entry name" value="HMG"/>
    <property type="match status" value="1"/>
</dbReference>
<reference evidence="15" key="1">
    <citation type="submission" date="2014-12" db="EMBL/GenBank/DDBJ databases">
        <title>Insight into the proteome of Arion vulgaris.</title>
        <authorList>
            <person name="Aradska J."/>
            <person name="Bulat T."/>
            <person name="Smidak R."/>
            <person name="Sarate P."/>
            <person name="Gangsoo J."/>
            <person name="Sialana F."/>
            <person name="Bilban M."/>
            <person name="Lubec G."/>
        </authorList>
    </citation>
    <scope>NUCLEOTIDE SEQUENCE</scope>
    <source>
        <tissue evidence="15">Skin</tissue>
    </source>
</reference>
<evidence type="ECO:0000256" key="8">
    <source>
        <dbReference type="ARBA" id="ARBA00023158"/>
    </source>
</evidence>
<evidence type="ECO:0000259" key="13">
    <source>
        <dbReference type="PROSITE" id="PS50118"/>
    </source>
</evidence>
<dbReference type="GO" id="GO:0034587">
    <property type="term" value="P:piRNA processing"/>
    <property type="evidence" value="ECO:0007669"/>
    <property type="project" value="TreeGrafter"/>
</dbReference>
<comment type="subcellular location">
    <subcellularLocation>
        <location evidence="2">Cytoplasm</location>
    </subcellularLocation>
    <subcellularLocation>
        <location evidence="1">Nucleus</location>
    </subcellularLocation>
</comment>
<dbReference type="CDD" id="cd21992">
    <property type="entry name" value="HMG-box_MAEL"/>
    <property type="match status" value="1"/>
</dbReference>
<evidence type="ECO:0000256" key="3">
    <source>
        <dbReference type="ARBA" id="ARBA00007057"/>
    </source>
</evidence>
<feature type="region of interest" description="Disordered" evidence="12">
    <location>
        <begin position="53"/>
        <end position="81"/>
    </location>
</feature>
<keyword evidence="4" id="KW-0217">Developmental protein</keyword>
<dbReference type="AlphaFoldDB" id="A0A0B6ZYL3"/>
<feature type="compositionally biased region" description="Polar residues" evidence="12">
    <location>
        <begin position="515"/>
        <end position="529"/>
    </location>
</feature>
<dbReference type="GO" id="GO:0007140">
    <property type="term" value="P:male meiotic nuclear division"/>
    <property type="evidence" value="ECO:0007669"/>
    <property type="project" value="TreeGrafter"/>
</dbReference>
<dbReference type="GO" id="GO:0005634">
    <property type="term" value="C:nucleus"/>
    <property type="evidence" value="ECO:0007669"/>
    <property type="project" value="UniProtKB-SubCell"/>
</dbReference>
<sequence length="545" mass="62287">MPPKQKPNGYFMFMQAERQRIHSETKQMPSMQEIARICTESWKKLSAQDKSRYNAMAKQSKGKVVDDDDDRDRQRLNNQGQNIAERKTAVKEVANRRTRENQLLVKSWNGKDILDVPFHLIDFQVMYTDEPVDFFLPLEVGLVCFTLRDGIIKHMHHFIDPGDAPLGCMNLALRHSDNTHKIPLHFEQAETNFLQLWTQITDFMVTDPDSDDVPPIFCLSNDRKIVESCLEFLHYYTRSREPNVLTKVYVLEELVLSLLMQSGKVSMKPSETQIQDSLLRNQWDYISSIRCSFHDEVDCSYCSLSIVRRLCFALFDILSNILDFKLKTQHMPDETSNSAFTLVRPTTWGKHTATDSVRNVRHTQPDDDGSRSPSPPRFAAPYHPASSNHTARRAWGTPTINRNEVKLSDSNEEEEDDDEIRSRSDEYQLAELRKPKSAAMIQQQQQTSLPLMAGLAYGRGLRLPASTAAGATRLENQIRFQNDIRPPPGFGPRPGLIAESMFRPQSFVRPVSGIHETQTTRLTQPSSVSARGWERGRGRGLPPQA</sequence>
<feature type="DNA-binding region" description="HMG box" evidence="11">
    <location>
        <begin position="3"/>
        <end position="72"/>
    </location>
</feature>
<dbReference type="InterPro" id="IPR039259">
    <property type="entry name" value="Protein_maelstrom"/>
</dbReference>
<evidence type="ECO:0000313" key="14">
    <source>
        <dbReference type="EMBL" id="CEK73665.1"/>
    </source>
</evidence>
<evidence type="ECO:0000256" key="1">
    <source>
        <dbReference type="ARBA" id="ARBA00004123"/>
    </source>
</evidence>
<dbReference type="GO" id="GO:0030154">
    <property type="term" value="P:cell differentiation"/>
    <property type="evidence" value="ECO:0007669"/>
    <property type="project" value="UniProtKB-KW"/>
</dbReference>
<evidence type="ECO:0000256" key="7">
    <source>
        <dbReference type="ARBA" id="ARBA00023125"/>
    </source>
</evidence>
<dbReference type="InterPro" id="IPR036910">
    <property type="entry name" value="HMG_box_dom_sf"/>
</dbReference>
<evidence type="ECO:0000256" key="11">
    <source>
        <dbReference type="PROSITE-ProRule" id="PRU00267"/>
    </source>
</evidence>
<evidence type="ECO:0000313" key="15">
    <source>
        <dbReference type="EMBL" id="CEK73668.1"/>
    </source>
</evidence>
<feature type="region of interest" description="Disordered" evidence="12">
    <location>
        <begin position="513"/>
        <end position="545"/>
    </location>
</feature>
<evidence type="ECO:0000256" key="2">
    <source>
        <dbReference type="ARBA" id="ARBA00004496"/>
    </source>
</evidence>
<evidence type="ECO:0000256" key="10">
    <source>
        <dbReference type="ARBA" id="ARBA00023254"/>
    </source>
</evidence>
<keyword evidence="9 11" id="KW-0539">Nucleus</keyword>
<gene>
    <name evidence="15" type="primary">ORF87722</name>
    <name evidence="14" type="synonym">ORF87708</name>
</gene>
<protein>
    <recommendedName>
        <fullName evidence="13">HMG box domain-containing protein</fullName>
    </recommendedName>
</protein>
<feature type="domain" description="HMG box" evidence="13">
    <location>
        <begin position="3"/>
        <end position="72"/>
    </location>
</feature>
<dbReference type="GO" id="GO:0060964">
    <property type="term" value="P:regulation of miRNA-mediated gene silencing"/>
    <property type="evidence" value="ECO:0007669"/>
    <property type="project" value="InterPro"/>
</dbReference>
<dbReference type="Gene3D" id="1.10.30.10">
    <property type="entry name" value="High mobility group box domain"/>
    <property type="match status" value="1"/>
</dbReference>
<evidence type="ECO:0000256" key="9">
    <source>
        <dbReference type="ARBA" id="ARBA00023242"/>
    </source>
</evidence>
<dbReference type="PANTHER" id="PTHR21358">
    <property type="entry name" value="PROTEIN MAELSTROM HOMOLOG"/>
    <property type="match status" value="1"/>
</dbReference>
<dbReference type="GO" id="GO:0043186">
    <property type="term" value="C:P granule"/>
    <property type="evidence" value="ECO:0007669"/>
    <property type="project" value="TreeGrafter"/>
</dbReference>
<dbReference type="Pfam" id="PF13017">
    <property type="entry name" value="Maelstrom"/>
    <property type="match status" value="1"/>
</dbReference>
<dbReference type="PROSITE" id="PS50118">
    <property type="entry name" value="HMG_BOX_2"/>
    <property type="match status" value="1"/>
</dbReference>
<comment type="similarity">
    <text evidence="3">Belongs to the maelstrom family.</text>
</comment>
<dbReference type="InterPro" id="IPR024970">
    <property type="entry name" value="Maelstrom"/>
</dbReference>
<keyword evidence="10" id="KW-0469">Meiosis</keyword>
<keyword evidence="7 11" id="KW-0238">DNA-binding</keyword>
<accession>A0A0B6ZYL3</accession>
<dbReference type="GO" id="GO:0045892">
    <property type="term" value="P:negative regulation of DNA-templated transcription"/>
    <property type="evidence" value="ECO:0007669"/>
    <property type="project" value="TreeGrafter"/>
</dbReference>
<dbReference type="Pfam" id="PF09011">
    <property type="entry name" value="HMG_box_2"/>
    <property type="match status" value="1"/>
</dbReference>
<feature type="region of interest" description="Disordered" evidence="12">
    <location>
        <begin position="351"/>
        <end position="423"/>
    </location>
</feature>
<dbReference type="InterPro" id="IPR009071">
    <property type="entry name" value="HMG_box_dom"/>
</dbReference>
<keyword evidence="8" id="KW-0943">RNA-mediated gene silencing</keyword>